<dbReference type="RefSeq" id="WP_051323374.1">
    <property type="nucleotide sequence ID" value="NZ_CAADJA010000002.1"/>
</dbReference>
<name>A0A2C6DKE0_9GAMM</name>
<dbReference type="InterPro" id="IPR041687">
    <property type="entry name" value="HTH_46"/>
</dbReference>
<protein>
    <submittedName>
        <fullName evidence="2">Transcriptional regulator</fullName>
    </submittedName>
</protein>
<dbReference type="Gene3D" id="2.60.120.10">
    <property type="entry name" value="Jelly Rolls"/>
    <property type="match status" value="1"/>
</dbReference>
<dbReference type="AlphaFoldDB" id="A0A2C6DKE0"/>
<feature type="domain" description="IprA winged helix-turn-helix" evidence="1">
    <location>
        <begin position="139"/>
        <end position="198"/>
    </location>
</feature>
<dbReference type="InterPro" id="IPR018490">
    <property type="entry name" value="cNMP-bd_dom_sf"/>
</dbReference>
<evidence type="ECO:0000259" key="1">
    <source>
        <dbReference type="Pfam" id="PF15977"/>
    </source>
</evidence>
<evidence type="ECO:0000313" key="3">
    <source>
        <dbReference type="Proteomes" id="UP000224974"/>
    </source>
</evidence>
<gene>
    <name evidence="2" type="ORF">CRN84_16255</name>
</gene>
<proteinExistence type="predicted"/>
<dbReference type="OrthoDB" id="6590563at2"/>
<dbReference type="Pfam" id="PF15977">
    <property type="entry name" value="HTH_46"/>
    <property type="match status" value="1"/>
</dbReference>
<organism evidence="2 3">
    <name type="scientific">Budvicia aquatica</name>
    <dbReference type="NCBI Taxonomy" id="82979"/>
    <lineage>
        <taxon>Bacteria</taxon>
        <taxon>Pseudomonadati</taxon>
        <taxon>Pseudomonadota</taxon>
        <taxon>Gammaproteobacteria</taxon>
        <taxon>Enterobacterales</taxon>
        <taxon>Budviciaceae</taxon>
        <taxon>Budvicia</taxon>
    </lineage>
</organism>
<dbReference type="SUPFAM" id="SSF51206">
    <property type="entry name" value="cAMP-binding domain-like"/>
    <property type="match status" value="1"/>
</dbReference>
<sequence>MIAKPIESIKNIGEEVMSSSDSFSLHLKKNQRLDFNSFKDAIYYLEAGTISIFRLSDNVLTISVESPFVFGLTQLRNQYRYHYLRCEEESIVWGIDKGNAEKLFDNKGLWKFSSDILGYISNLYYHREQMTSKKSVNEIVVQHLGYIWGMPVEERSKTSVYSFILSRNHISRSAVHKVIHELVDSNYIAISRGKLVDMDTESVFKGDQHSQYI</sequence>
<accession>A0A2C6DKE0</accession>
<keyword evidence="3" id="KW-1185">Reference proteome</keyword>
<dbReference type="Proteomes" id="UP000224974">
    <property type="component" value="Unassembled WGS sequence"/>
</dbReference>
<evidence type="ECO:0000313" key="2">
    <source>
        <dbReference type="EMBL" id="PHI30778.1"/>
    </source>
</evidence>
<dbReference type="EMBL" id="PDDX01000001">
    <property type="protein sequence ID" value="PHI30778.1"/>
    <property type="molecule type" value="Genomic_DNA"/>
</dbReference>
<reference evidence="3" key="1">
    <citation type="submission" date="2017-09" db="EMBL/GenBank/DDBJ databases">
        <title>FDA dAtabase for Regulatory Grade micrObial Sequences (FDA-ARGOS): Supporting development and validation of Infectious Disease Dx tests.</title>
        <authorList>
            <person name="Minogue T."/>
            <person name="Wolcott M."/>
            <person name="Wasieloski L."/>
            <person name="Aguilar W."/>
            <person name="Moore D."/>
            <person name="Tallon L."/>
            <person name="Sadzewicz L."/>
            <person name="Ott S."/>
            <person name="Zhao X."/>
            <person name="Nagaraj S."/>
            <person name="Vavikolanu K."/>
            <person name="Aluvathingal J."/>
            <person name="Nadendla S."/>
            <person name="Sichtig H."/>
        </authorList>
    </citation>
    <scope>NUCLEOTIDE SEQUENCE [LARGE SCALE GENOMIC DNA]</scope>
    <source>
        <strain evidence="3">FDAARGOS_387</strain>
    </source>
</reference>
<comment type="caution">
    <text evidence="2">The sequence shown here is derived from an EMBL/GenBank/DDBJ whole genome shotgun (WGS) entry which is preliminary data.</text>
</comment>
<dbReference type="InterPro" id="IPR014710">
    <property type="entry name" value="RmlC-like_jellyroll"/>
</dbReference>